<gene>
    <name evidence="4" type="ORF">AVEN_178539_1</name>
    <name evidence="3" type="ORF">AVEN_184952_1</name>
    <name evidence="1" type="ORF">AVEN_43967_1</name>
    <name evidence="2" type="ORF">AVEN_74013_1</name>
</gene>
<dbReference type="EMBL" id="BGPR01070350">
    <property type="protein sequence ID" value="GBO43794.1"/>
    <property type="molecule type" value="Genomic_DNA"/>
</dbReference>
<name>A0A4Y2X265_ARAVE</name>
<keyword evidence="5" id="KW-1185">Reference proteome</keyword>
<evidence type="ECO:0000313" key="1">
    <source>
        <dbReference type="EMBL" id="GBO43726.1"/>
    </source>
</evidence>
<evidence type="ECO:0000313" key="4">
    <source>
        <dbReference type="EMBL" id="GBO43794.1"/>
    </source>
</evidence>
<dbReference type="AlphaFoldDB" id="A0A4Y2X265"/>
<evidence type="ECO:0000313" key="5">
    <source>
        <dbReference type="Proteomes" id="UP000499080"/>
    </source>
</evidence>
<evidence type="ECO:0000313" key="2">
    <source>
        <dbReference type="EMBL" id="GBO43730.1"/>
    </source>
</evidence>
<dbReference type="EMBL" id="BGPR01070339">
    <property type="protein sequence ID" value="GBO43785.1"/>
    <property type="molecule type" value="Genomic_DNA"/>
</dbReference>
<dbReference type="Proteomes" id="UP000499080">
    <property type="component" value="Unassembled WGS sequence"/>
</dbReference>
<organism evidence="3 5">
    <name type="scientific">Araneus ventricosus</name>
    <name type="common">Orbweaver spider</name>
    <name type="synonym">Epeira ventricosa</name>
    <dbReference type="NCBI Taxonomy" id="182803"/>
    <lineage>
        <taxon>Eukaryota</taxon>
        <taxon>Metazoa</taxon>
        <taxon>Ecdysozoa</taxon>
        <taxon>Arthropoda</taxon>
        <taxon>Chelicerata</taxon>
        <taxon>Arachnida</taxon>
        <taxon>Araneae</taxon>
        <taxon>Araneomorphae</taxon>
        <taxon>Entelegynae</taxon>
        <taxon>Araneoidea</taxon>
        <taxon>Araneidae</taxon>
        <taxon>Araneus</taxon>
    </lineage>
</organism>
<accession>A0A4Y2X265</accession>
<proteinExistence type="predicted"/>
<protein>
    <submittedName>
        <fullName evidence="3">Uncharacterized protein</fullName>
    </submittedName>
</protein>
<dbReference type="EMBL" id="BGPR01070258">
    <property type="protein sequence ID" value="GBO43726.1"/>
    <property type="molecule type" value="Genomic_DNA"/>
</dbReference>
<comment type="caution">
    <text evidence="3">The sequence shown here is derived from an EMBL/GenBank/DDBJ whole genome shotgun (WGS) entry which is preliminary data.</text>
</comment>
<dbReference type="EMBL" id="BGPR01070260">
    <property type="protein sequence ID" value="GBO43730.1"/>
    <property type="molecule type" value="Genomic_DNA"/>
</dbReference>
<sequence length="104" mass="11841">MSSPLQEYHHRAQMATAPLLHIKRILARLHITPFDIKRICEILEEIWVMLVPSKANNNSSINNGHIQRRLGQTGQLPVEPWSRWRQGGSVKGKNCLAVMAPPEK</sequence>
<evidence type="ECO:0000313" key="3">
    <source>
        <dbReference type="EMBL" id="GBO43785.1"/>
    </source>
</evidence>
<reference evidence="3 5" key="1">
    <citation type="journal article" date="2019" name="Sci. Rep.">
        <title>Orb-weaving spider Araneus ventricosus genome elucidates the spidroin gene catalogue.</title>
        <authorList>
            <person name="Kono N."/>
            <person name="Nakamura H."/>
            <person name="Ohtoshi R."/>
            <person name="Moran D.A.P."/>
            <person name="Shinohara A."/>
            <person name="Yoshida Y."/>
            <person name="Fujiwara M."/>
            <person name="Mori M."/>
            <person name="Tomita M."/>
            <person name="Arakawa K."/>
        </authorList>
    </citation>
    <scope>NUCLEOTIDE SEQUENCE [LARGE SCALE GENOMIC DNA]</scope>
</reference>